<name>A0AA36GJS2_CYLNA</name>
<evidence type="ECO:0000313" key="1">
    <source>
        <dbReference type="EMBL" id="CAJ0589585.1"/>
    </source>
</evidence>
<dbReference type="PANTHER" id="PTHR31430">
    <property type="entry name" value="PROTEIN CBG22332-RELATED"/>
    <property type="match status" value="1"/>
</dbReference>
<keyword evidence="2" id="KW-1185">Reference proteome</keyword>
<gene>
    <name evidence="1" type="ORF">CYNAS_LOCUS1568</name>
</gene>
<reference evidence="1" key="1">
    <citation type="submission" date="2023-07" db="EMBL/GenBank/DDBJ databases">
        <authorList>
            <consortium name="CYATHOMIX"/>
        </authorList>
    </citation>
    <scope>NUCLEOTIDE SEQUENCE</scope>
    <source>
        <strain evidence="1">N/A</strain>
    </source>
</reference>
<sequence>MSLKAKVELFKVSSWLLQDWANIPCSVMHRHSSQQLFVPPALSSLRIEPEDCQLVARYSETANRTRFTYSISWTSGKTSAKISKDEEDDALLLSILAPVDEASQYLSDLREARKRRPSAKLIRCDGPCGHRYPPESMILLGRCGHMLCNVCNGLVYNDDGTKGCSNFDCVFATLYDYLPEDYARKAYENHIIARQKARESALHYGFETPPRKARSPMCGTPCRRKQGMKCLHPCPRGGRSHGRRSRTPRYIRARKSRSSSRLEADLRTAIGDENYQRSRSSYARSPISEPSIRRRRVLDEIFSDMTLTSSNVEGPTSEFELLNIRLMIFEPGPFKTIKRVHISREMSAALTVKEAIDELMDRRNGNIRHECPSSLYFCSGTTADGLRKISVEEFEATHLWQYPARNSVLHFVLDTVGYLRGTD</sequence>
<dbReference type="PANTHER" id="PTHR31430:SF2">
    <property type="entry name" value="ZF-RING_14 DOMAIN-CONTAINING PROTEIN"/>
    <property type="match status" value="1"/>
</dbReference>
<accession>A0AA36GJS2</accession>
<dbReference type="EMBL" id="CATQJL010000001">
    <property type="protein sequence ID" value="CAJ0589585.1"/>
    <property type="molecule type" value="Genomic_DNA"/>
</dbReference>
<organism evidence="1 2">
    <name type="scientific">Cylicocyclus nassatus</name>
    <name type="common">Nematode worm</name>
    <dbReference type="NCBI Taxonomy" id="53992"/>
    <lineage>
        <taxon>Eukaryota</taxon>
        <taxon>Metazoa</taxon>
        <taxon>Ecdysozoa</taxon>
        <taxon>Nematoda</taxon>
        <taxon>Chromadorea</taxon>
        <taxon>Rhabditida</taxon>
        <taxon>Rhabditina</taxon>
        <taxon>Rhabditomorpha</taxon>
        <taxon>Strongyloidea</taxon>
        <taxon>Strongylidae</taxon>
        <taxon>Cylicocyclus</taxon>
    </lineage>
</organism>
<dbReference type="Proteomes" id="UP001176961">
    <property type="component" value="Unassembled WGS sequence"/>
</dbReference>
<protein>
    <submittedName>
        <fullName evidence="1">Uncharacterized protein</fullName>
    </submittedName>
</protein>
<proteinExistence type="predicted"/>
<dbReference type="AlphaFoldDB" id="A0AA36GJS2"/>
<comment type="caution">
    <text evidence="1">The sequence shown here is derived from an EMBL/GenBank/DDBJ whole genome shotgun (WGS) entry which is preliminary data.</text>
</comment>
<evidence type="ECO:0000313" key="2">
    <source>
        <dbReference type="Proteomes" id="UP001176961"/>
    </source>
</evidence>